<dbReference type="AlphaFoldDB" id="A0A0G1CNW0"/>
<gene>
    <name evidence="1" type="ORF">UV61_C0003G0092</name>
</gene>
<evidence type="ECO:0000313" key="2">
    <source>
        <dbReference type="Proteomes" id="UP000034050"/>
    </source>
</evidence>
<comment type="caution">
    <text evidence="1">The sequence shown here is derived from an EMBL/GenBank/DDBJ whole genome shotgun (WGS) entry which is preliminary data.</text>
</comment>
<dbReference type="EMBL" id="LCFD01000003">
    <property type="protein sequence ID" value="KKS87239.1"/>
    <property type="molecule type" value="Genomic_DNA"/>
</dbReference>
<evidence type="ECO:0000313" key="1">
    <source>
        <dbReference type="EMBL" id="KKS87239.1"/>
    </source>
</evidence>
<dbReference type="Proteomes" id="UP000034050">
    <property type="component" value="Unassembled WGS sequence"/>
</dbReference>
<reference evidence="1 2" key="1">
    <citation type="journal article" date="2015" name="Nature">
        <title>rRNA introns, odd ribosomes, and small enigmatic genomes across a large radiation of phyla.</title>
        <authorList>
            <person name="Brown C.T."/>
            <person name="Hug L.A."/>
            <person name="Thomas B.C."/>
            <person name="Sharon I."/>
            <person name="Castelle C.J."/>
            <person name="Singh A."/>
            <person name="Wilkins M.J."/>
            <person name="Williams K.H."/>
            <person name="Banfield J.F."/>
        </authorList>
    </citation>
    <scope>NUCLEOTIDE SEQUENCE [LARGE SCALE GENOMIC DNA]</scope>
</reference>
<organism evidence="1 2">
    <name type="scientific">Candidatus Gottesmanbacteria bacterium GW2011_GWB1_43_11</name>
    <dbReference type="NCBI Taxonomy" id="1618446"/>
    <lineage>
        <taxon>Bacteria</taxon>
        <taxon>Candidatus Gottesmaniibacteriota</taxon>
    </lineage>
</organism>
<proteinExistence type="predicted"/>
<dbReference type="STRING" id="1618446.UV61_C0003G0092"/>
<accession>A0A0G1CNW0</accession>
<sequence length="147" mass="16988">MSVEGLRTEGYRKRAHSWVQENYQTIAFILQEAANERITKGKIPKPDLFSNDFCGPATQWIPQDLLGDVKVESFDVYLHEEKLDEHLCFMLGPIIIDFTFGQWLDNLDTAIRQHPKLFVGRVLVATKKEIQDTFGIRYLLYPQATSL</sequence>
<protein>
    <submittedName>
        <fullName evidence="1">Uncharacterized protein</fullName>
    </submittedName>
</protein>
<name>A0A0G1CNW0_9BACT</name>